<dbReference type="InParanoid" id="J4GV52"/>
<dbReference type="GeneID" id="24100221"/>
<dbReference type="Proteomes" id="UP000006352">
    <property type="component" value="Unassembled WGS sequence"/>
</dbReference>
<sequence length="308" mass="33486">MAPQASTSSDDEAPEAFTFGSSKKAAQDDQITILKFEAAEKSKKKQKNRERDRVLKERAELAKANLARKRKSKSKGKEKAVVAAEASEGGNAGGRNNLESRMERAMREAEDESDLDDKTHGMGAGSRIEGDDSDGIGGGSEGGEEDIEMSGDDREEGSGLLDKGSYEDEEADDSFSQHFTVSNNRYLPDHLFSSALSKPIPKPSSKRKLDLADTPEPPALRRKRAKHPSKDINIGSRTIRTMSSPSLAVPSVTPRAMVPPPKVNRFFKKSLNVNGNANSAKAKGWERRSANVGVMKRNGPAASFVRNR</sequence>
<feature type="compositionally biased region" description="Basic and acidic residues" evidence="1">
    <location>
        <begin position="49"/>
        <end position="61"/>
    </location>
</feature>
<keyword evidence="3" id="KW-1185">Reference proteome</keyword>
<dbReference type="EMBL" id="HE797185">
    <property type="protein sequence ID" value="CCM05310.1"/>
    <property type="molecule type" value="Genomic_DNA"/>
</dbReference>
<evidence type="ECO:0000313" key="2">
    <source>
        <dbReference type="EMBL" id="CCM05310.1"/>
    </source>
</evidence>
<dbReference type="STRING" id="599839.J4GV52"/>
<reference evidence="2 3" key="1">
    <citation type="journal article" date="2012" name="Appl. Environ. Microbiol.">
        <title>Short-read sequencing for genomic analysis of the brown rot fungus Fibroporia radiculosa.</title>
        <authorList>
            <person name="Tang J.D."/>
            <person name="Perkins A.D."/>
            <person name="Sonstegard T.S."/>
            <person name="Schroeder S.G."/>
            <person name="Burgess S.C."/>
            <person name="Diehl S.V."/>
        </authorList>
    </citation>
    <scope>NUCLEOTIDE SEQUENCE [LARGE SCALE GENOMIC DNA]</scope>
    <source>
        <strain evidence="2 3">TFFH 294</strain>
    </source>
</reference>
<protein>
    <submittedName>
        <fullName evidence="2">Uncharacterized protein</fullName>
    </submittedName>
</protein>
<feature type="compositionally biased region" description="Low complexity" evidence="1">
    <location>
        <begin position="81"/>
        <end position="97"/>
    </location>
</feature>
<feature type="compositionally biased region" description="Polar residues" evidence="1">
    <location>
        <begin position="235"/>
        <end position="246"/>
    </location>
</feature>
<dbReference type="OrthoDB" id="3253399at2759"/>
<evidence type="ECO:0000313" key="3">
    <source>
        <dbReference type="Proteomes" id="UP000006352"/>
    </source>
</evidence>
<feature type="region of interest" description="Disordered" evidence="1">
    <location>
        <begin position="1"/>
        <end position="180"/>
    </location>
</feature>
<name>J4GV52_9APHY</name>
<proteinExistence type="predicted"/>
<dbReference type="HOGENOM" id="CLU_083050_0_0_1"/>
<gene>
    <name evidence="2" type="ORF">FIBRA_07524</name>
</gene>
<feature type="compositionally biased region" description="Basic and acidic residues" evidence="1">
    <location>
        <begin position="98"/>
        <end position="108"/>
    </location>
</feature>
<organism evidence="2 3">
    <name type="scientific">Fibroporia radiculosa</name>
    <dbReference type="NCBI Taxonomy" id="599839"/>
    <lineage>
        <taxon>Eukaryota</taxon>
        <taxon>Fungi</taxon>
        <taxon>Dikarya</taxon>
        <taxon>Basidiomycota</taxon>
        <taxon>Agaricomycotina</taxon>
        <taxon>Agaricomycetes</taxon>
        <taxon>Polyporales</taxon>
        <taxon>Fibroporiaceae</taxon>
        <taxon>Fibroporia</taxon>
    </lineage>
</organism>
<dbReference type="RefSeq" id="XP_012184593.1">
    <property type="nucleotide sequence ID" value="XM_012329203.1"/>
</dbReference>
<evidence type="ECO:0000256" key="1">
    <source>
        <dbReference type="SAM" id="MobiDB-lite"/>
    </source>
</evidence>
<feature type="region of interest" description="Disordered" evidence="1">
    <location>
        <begin position="194"/>
        <end position="260"/>
    </location>
</feature>
<accession>J4GV52</accession>
<feature type="compositionally biased region" description="Acidic residues" evidence="1">
    <location>
        <begin position="142"/>
        <end position="155"/>
    </location>
</feature>
<dbReference type="AlphaFoldDB" id="J4GV52"/>